<evidence type="ECO:0000313" key="12">
    <source>
        <dbReference type="Proteomes" id="UP001169760"/>
    </source>
</evidence>
<evidence type="ECO:0000259" key="10">
    <source>
        <dbReference type="Pfam" id="PF21088"/>
    </source>
</evidence>
<dbReference type="SUPFAM" id="SSF82689">
    <property type="entry name" value="Mechanosensitive channel protein MscS (YggB), C-terminal domain"/>
    <property type="match status" value="1"/>
</dbReference>
<comment type="caution">
    <text evidence="11">The sequence shown here is derived from an EMBL/GenBank/DDBJ whole genome shotgun (WGS) entry which is preliminary data.</text>
</comment>
<keyword evidence="4 7" id="KW-0812">Transmembrane</keyword>
<gene>
    <name evidence="11" type="ORF">Q4521_08810</name>
</gene>
<protein>
    <submittedName>
        <fullName evidence="11">Mechanosensitive ion channel</fullName>
    </submittedName>
</protein>
<feature type="transmembrane region" description="Helical" evidence="7">
    <location>
        <begin position="30"/>
        <end position="50"/>
    </location>
</feature>
<keyword evidence="5 7" id="KW-1133">Transmembrane helix</keyword>
<dbReference type="PANTHER" id="PTHR30347:SF1">
    <property type="entry name" value="MECHANOSENSITIVE CHANNEL MSCK"/>
    <property type="match status" value="1"/>
</dbReference>
<comment type="similarity">
    <text evidence="2">Belongs to the MscS (TC 1.A.23) family.</text>
</comment>
<dbReference type="SUPFAM" id="SSF50182">
    <property type="entry name" value="Sm-like ribonucleoproteins"/>
    <property type="match status" value="1"/>
</dbReference>
<dbReference type="PANTHER" id="PTHR30347">
    <property type="entry name" value="POTASSIUM CHANNEL RELATED"/>
    <property type="match status" value="1"/>
</dbReference>
<feature type="domain" description="Mechanosensitive ion channel MscS" evidence="8">
    <location>
        <begin position="116"/>
        <end position="183"/>
    </location>
</feature>
<evidence type="ECO:0000256" key="1">
    <source>
        <dbReference type="ARBA" id="ARBA00004651"/>
    </source>
</evidence>
<evidence type="ECO:0000256" key="4">
    <source>
        <dbReference type="ARBA" id="ARBA00022692"/>
    </source>
</evidence>
<dbReference type="Pfam" id="PF00924">
    <property type="entry name" value="MS_channel_2nd"/>
    <property type="match status" value="1"/>
</dbReference>
<dbReference type="EMBL" id="JAUOPB010000006">
    <property type="protein sequence ID" value="MDO6422571.1"/>
    <property type="molecule type" value="Genomic_DNA"/>
</dbReference>
<evidence type="ECO:0000256" key="7">
    <source>
        <dbReference type="SAM" id="Phobius"/>
    </source>
</evidence>
<dbReference type="GO" id="GO:0005886">
    <property type="term" value="C:plasma membrane"/>
    <property type="evidence" value="ECO:0007669"/>
    <property type="project" value="UniProtKB-SubCell"/>
</dbReference>
<evidence type="ECO:0000259" key="8">
    <source>
        <dbReference type="Pfam" id="PF00924"/>
    </source>
</evidence>
<feature type="domain" description="Mechanosensitive ion channel MscS C-terminal" evidence="9">
    <location>
        <begin position="193"/>
        <end position="278"/>
    </location>
</feature>
<comment type="subcellular location">
    <subcellularLocation>
        <location evidence="1">Cell membrane</location>
        <topology evidence="1">Multi-pass membrane protein</topology>
    </subcellularLocation>
</comment>
<feature type="transmembrane region" description="Helical" evidence="7">
    <location>
        <begin position="101"/>
        <end position="129"/>
    </location>
</feature>
<dbReference type="InterPro" id="IPR010920">
    <property type="entry name" value="LSM_dom_sf"/>
</dbReference>
<feature type="domain" description="Mechanosensitive ion channel transmembrane helices 2/3" evidence="10">
    <location>
        <begin position="75"/>
        <end position="115"/>
    </location>
</feature>
<name>A0AAW7X4E6_9GAMM</name>
<evidence type="ECO:0000313" key="11">
    <source>
        <dbReference type="EMBL" id="MDO6422571.1"/>
    </source>
</evidence>
<dbReference type="InterPro" id="IPR049142">
    <property type="entry name" value="MS_channel_1st"/>
</dbReference>
<dbReference type="InterPro" id="IPR011066">
    <property type="entry name" value="MscS_channel_C_sf"/>
</dbReference>
<proteinExistence type="inferred from homology"/>
<dbReference type="InterPro" id="IPR011014">
    <property type="entry name" value="MscS_channel_TM-2"/>
</dbReference>
<dbReference type="InterPro" id="IPR023408">
    <property type="entry name" value="MscS_beta-dom_sf"/>
</dbReference>
<evidence type="ECO:0000256" key="3">
    <source>
        <dbReference type="ARBA" id="ARBA00022475"/>
    </source>
</evidence>
<keyword evidence="3" id="KW-1003">Cell membrane</keyword>
<evidence type="ECO:0000256" key="2">
    <source>
        <dbReference type="ARBA" id="ARBA00008017"/>
    </source>
</evidence>
<evidence type="ECO:0000256" key="6">
    <source>
        <dbReference type="ARBA" id="ARBA00023136"/>
    </source>
</evidence>
<dbReference type="InterPro" id="IPR006685">
    <property type="entry name" value="MscS_channel_2nd"/>
</dbReference>
<dbReference type="InterPro" id="IPR049278">
    <property type="entry name" value="MS_channel_C"/>
</dbReference>
<organism evidence="11 12">
    <name type="scientific">Saccharophagus degradans</name>
    <dbReference type="NCBI Taxonomy" id="86304"/>
    <lineage>
        <taxon>Bacteria</taxon>
        <taxon>Pseudomonadati</taxon>
        <taxon>Pseudomonadota</taxon>
        <taxon>Gammaproteobacteria</taxon>
        <taxon>Cellvibrionales</taxon>
        <taxon>Cellvibrionaceae</taxon>
        <taxon>Saccharophagus</taxon>
    </lineage>
</organism>
<sequence>MDFSVNEILPMLQKWAEFGWFTIGETEVNLYRVLGLMAIVFFVWWFSNLLERNIRRFAETRTHVNSSGFYTLSRIAKYVVWVGGTLFGLNHLGFNLSTLTIFGGAVGVGIGFGLQNIFSNLISGIILLLDKSLKVGDFVELESGVMGKVQEIAIRFTRITTNDLVDIIVPNSEFINGRVINWSYDESVCRLHIPFGVAYGSDKHAVREAGIEAARHVPGTIENDKRKIDVWLTNFGDSSLDFELVVWVSPELMYSISSTRAKYLWAIEDELRERSIEIPFPQRDLHIRSIADEVSKKLQGS</sequence>
<dbReference type="Pfam" id="PF21088">
    <property type="entry name" value="MS_channel_1st"/>
    <property type="match status" value="1"/>
</dbReference>
<evidence type="ECO:0000256" key="5">
    <source>
        <dbReference type="ARBA" id="ARBA00022989"/>
    </source>
</evidence>
<dbReference type="Gene3D" id="3.30.70.100">
    <property type="match status" value="1"/>
</dbReference>
<dbReference type="AlphaFoldDB" id="A0AAW7X4E6"/>
<dbReference type="Pfam" id="PF21082">
    <property type="entry name" value="MS_channel_3rd"/>
    <property type="match status" value="1"/>
</dbReference>
<dbReference type="GO" id="GO:0008381">
    <property type="term" value="F:mechanosensitive monoatomic ion channel activity"/>
    <property type="evidence" value="ECO:0007669"/>
    <property type="project" value="UniProtKB-ARBA"/>
</dbReference>
<reference evidence="11" key="1">
    <citation type="submission" date="2023-07" db="EMBL/GenBank/DDBJ databases">
        <title>Genome content predicts the carbon catabolic preferences of heterotrophic bacteria.</title>
        <authorList>
            <person name="Gralka M."/>
        </authorList>
    </citation>
    <scope>NUCLEOTIDE SEQUENCE</scope>
    <source>
        <strain evidence="11">I3M17_2</strain>
    </source>
</reference>
<dbReference type="Gene3D" id="1.10.287.1260">
    <property type="match status" value="1"/>
</dbReference>
<evidence type="ECO:0000259" key="9">
    <source>
        <dbReference type="Pfam" id="PF21082"/>
    </source>
</evidence>
<dbReference type="InterPro" id="IPR052702">
    <property type="entry name" value="MscS-like_channel"/>
</dbReference>
<dbReference type="SUPFAM" id="SSF82861">
    <property type="entry name" value="Mechanosensitive channel protein MscS (YggB), transmembrane region"/>
    <property type="match status" value="1"/>
</dbReference>
<dbReference type="Proteomes" id="UP001169760">
    <property type="component" value="Unassembled WGS sequence"/>
</dbReference>
<accession>A0AAW7X4E6</accession>
<dbReference type="Gene3D" id="2.30.30.60">
    <property type="match status" value="1"/>
</dbReference>
<keyword evidence="6 7" id="KW-0472">Membrane</keyword>
<dbReference type="RefSeq" id="WP_303492543.1">
    <property type="nucleotide sequence ID" value="NZ_JAUOPB010000006.1"/>
</dbReference>